<dbReference type="InterPro" id="IPR001736">
    <property type="entry name" value="PLipase_D/transphosphatidylase"/>
</dbReference>
<dbReference type="SMART" id="SM00155">
    <property type="entry name" value="PLDc"/>
    <property type="match status" value="2"/>
</dbReference>
<keyword evidence="6" id="KW-0677">Repeat</keyword>
<keyword evidence="5 13" id="KW-0812">Transmembrane</keyword>
<dbReference type="SUPFAM" id="SSF56024">
    <property type="entry name" value="Phospholipase D/nuclease"/>
    <property type="match status" value="2"/>
</dbReference>
<dbReference type="AlphaFoldDB" id="A0A7C3G9T8"/>
<evidence type="ECO:0000256" key="3">
    <source>
        <dbReference type="ARBA" id="ARBA00022516"/>
    </source>
</evidence>
<keyword evidence="11" id="KW-1208">Phospholipid metabolism</keyword>
<comment type="caution">
    <text evidence="15">The sequence shown here is derived from an EMBL/GenBank/DDBJ whole genome shotgun (WGS) entry which is preliminary data.</text>
</comment>
<evidence type="ECO:0000256" key="13">
    <source>
        <dbReference type="SAM" id="Phobius"/>
    </source>
</evidence>
<keyword evidence="10" id="KW-0594">Phospholipid biosynthesis</keyword>
<gene>
    <name evidence="15" type="primary">cls</name>
    <name evidence="15" type="ORF">ENJ67_06010</name>
</gene>
<dbReference type="CDD" id="cd09155">
    <property type="entry name" value="PLDc_PaCLS_like_1"/>
    <property type="match status" value="1"/>
</dbReference>
<evidence type="ECO:0000256" key="10">
    <source>
        <dbReference type="ARBA" id="ARBA00023209"/>
    </source>
</evidence>
<dbReference type="Gene3D" id="3.30.870.10">
    <property type="entry name" value="Endonuclease Chain A"/>
    <property type="match status" value="2"/>
</dbReference>
<dbReference type="EC" id="2.7.8.-" evidence="12"/>
<evidence type="ECO:0000256" key="5">
    <source>
        <dbReference type="ARBA" id="ARBA00022692"/>
    </source>
</evidence>
<evidence type="ECO:0000259" key="14">
    <source>
        <dbReference type="PROSITE" id="PS50035"/>
    </source>
</evidence>
<evidence type="ECO:0000256" key="4">
    <source>
        <dbReference type="ARBA" id="ARBA00022679"/>
    </source>
</evidence>
<dbReference type="GO" id="GO:0032049">
    <property type="term" value="P:cardiolipin biosynthetic process"/>
    <property type="evidence" value="ECO:0007669"/>
    <property type="project" value="UniProtKB-UniRule"/>
</dbReference>
<name>A0A7C3G9T8_9BACT</name>
<dbReference type="InterPro" id="IPR022924">
    <property type="entry name" value="Cardiolipin_synthase"/>
</dbReference>
<keyword evidence="4" id="KW-0808">Transferase</keyword>
<comment type="subcellular location">
    <subcellularLocation>
        <location evidence="1">Cell membrane</location>
    </subcellularLocation>
</comment>
<accession>A0A7C3G9T8</accession>
<feature type="domain" description="PLD phosphodiesterase" evidence="14">
    <location>
        <begin position="384"/>
        <end position="411"/>
    </location>
</feature>
<dbReference type="GO" id="GO:0008808">
    <property type="term" value="F:cardiolipin synthase activity"/>
    <property type="evidence" value="ECO:0007669"/>
    <property type="project" value="UniProtKB-UniRule"/>
</dbReference>
<dbReference type="PROSITE" id="PS50035">
    <property type="entry name" value="PLD"/>
    <property type="match status" value="2"/>
</dbReference>
<dbReference type="PANTHER" id="PTHR21248">
    <property type="entry name" value="CARDIOLIPIN SYNTHASE"/>
    <property type="match status" value="1"/>
</dbReference>
<keyword evidence="9 13" id="KW-0472">Membrane</keyword>
<dbReference type="Pfam" id="PF13091">
    <property type="entry name" value="PLDc_2"/>
    <property type="match status" value="2"/>
</dbReference>
<dbReference type="EMBL" id="DRNH01000324">
    <property type="protein sequence ID" value="HFB54274.1"/>
    <property type="molecule type" value="Genomic_DNA"/>
</dbReference>
<keyword evidence="7 13" id="KW-1133">Transmembrane helix</keyword>
<dbReference type="PANTHER" id="PTHR21248:SF22">
    <property type="entry name" value="PHOSPHOLIPASE D"/>
    <property type="match status" value="1"/>
</dbReference>
<dbReference type="Proteomes" id="UP000886390">
    <property type="component" value="Unassembled WGS sequence"/>
</dbReference>
<dbReference type="InterPro" id="IPR025202">
    <property type="entry name" value="PLD-like_dom"/>
</dbReference>
<feature type="domain" description="PLD phosphodiesterase" evidence="14">
    <location>
        <begin position="208"/>
        <end position="235"/>
    </location>
</feature>
<keyword evidence="8" id="KW-0443">Lipid metabolism</keyword>
<feature type="transmembrane region" description="Helical" evidence="13">
    <location>
        <begin position="30"/>
        <end position="51"/>
    </location>
</feature>
<dbReference type="GO" id="GO:0005886">
    <property type="term" value="C:plasma membrane"/>
    <property type="evidence" value="ECO:0007669"/>
    <property type="project" value="UniProtKB-SubCell"/>
</dbReference>
<reference evidence="15" key="1">
    <citation type="journal article" date="2020" name="mSystems">
        <title>Genome- and Community-Level Interaction Insights into Carbon Utilization and Element Cycling Functions of Hydrothermarchaeota in Hydrothermal Sediment.</title>
        <authorList>
            <person name="Zhou Z."/>
            <person name="Liu Y."/>
            <person name="Xu W."/>
            <person name="Pan J."/>
            <person name="Luo Z.H."/>
            <person name="Li M."/>
        </authorList>
    </citation>
    <scope>NUCLEOTIDE SEQUENCE [LARGE SCALE GENOMIC DNA]</scope>
    <source>
        <strain evidence="15">HyVt-507</strain>
    </source>
</reference>
<keyword evidence="3" id="KW-0444">Lipid biosynthesis</keyword>
<evidence type="ECO:0000256" key="9">
    <source>
        <dbReference type="ARBA" id="ARBA00023136"/>
    </source>
</evidence>
<evidence type="ECO:0000256" key="12">
    <source>
        <dbReference type="NCBIfam" id="TIGR04265"/>
    </source>
</evidence>
<evidence type="ECO:0000256" key="8">
    <source>
        <dbReference type="ARBA" id="ARBA00023098"/>
    </source>
</evidence>
<proteinExistence type="predicted"/>
<dbReference type="NCBIfam" id="TIGR04265">
    <property type="entry name" value="bac_cardiolipin"/>
    <property type="match status" value="1"/>
</dbReference>
<dbReference type="FunFam" id="3.30.870.10:FF:000014">
    <property type="entry name" value="Cardiolipin synthase"/>
    <property type="match status" value="1"/>
</dbReference>
<evidence type="ECO:0000256" key="6">
    <source>
        <dbReference type="ARBA" id="ARBA00022737"/>
    </source>
</evidence>
<evidence type="ECO:0000256" key="11">
    <source>
        <dbReference type="ARBA" id="ARBA00023264"/>
    </source>
</evidence>
<evidence type="ECO:0000256" key="1">
    <source>
        <dbReference type="ARBA" id="ARBA00004236"/>
    </source>
</evidence>
<sequence length="471" mass="53505">MLLYLLIAFQILGLFSAFTAVMTARTSQGAIAWVISLLTIPYLAVPLYWLFGRNKFNGYAAARKEAEKLVADKLKNIIKYIGHYIPPSSSLGNFEKTVQTLVSTPYLQANALTLLIDGEATFASILDGIAHAKRYILLEFYILKDDTIGKQIQDALIHKASQGVKIYFLYDEIGSYKLSQEYINTFREAGIEIYDFHTQKGIKNRFQINFRNHRKIVVVDGESAWIGGHNIGDEYLSKSKKFGHWRDTHIKISGPSVITVQKTFIEDWYWAVERHIEHLDWQPVAAQKENKKVLIVPSSPADTLETASFLLLEAIHTAQKRIWISSPYFVPDNAILKALQLAGLRGVDVRILLPQKPDNLLVYLAAFTYLENIGVNSVKFFRYTDGFLHQKVMLIDDTHATVGTANLDNRSLRLNFEITALITDKEFAHTIQNMFEKDFLLSKEISSAEITQRPFIFKLAARLARLTAPLL</sequence>
<organism evidence="15">
    <name type="scientific">Sulfurimonas autotrophica</name>
    <dbReference type="NCBI Taxonomy" id="202747"/>
    <lineage>
        <taxon>Bacteria</taxon>
        <taxon>Pseudomonadati</taxon>
        <taxon>Campylobacterota</taxon>
        <taxon>Epsilonproteobacteria</taxon>
        <taxon>Campylobacterales</taxon>
        <taxon>Sulfurimonadaceae</taxon>
        <taxon>Sulfurimonas</taxon>
    </lineage>
</organism>
<evidence type="ECO:0000256" key="7">
    <source>
        <dbReference type="ARBA" id="ARBA00022989"/>
    </source>
</evidence>
<protein>
    <recommendedName>
        <fullName evidence="12">Cardiolipin synthase</fullName>
        <ecNumber evidence="12">2.7.8.-</ecNumber>
    </recommendedName>
</protein>
<evidence type="ECO:0000313" key="15">
    <source>
        <dbReference type="EMBL" id="HFB54274.1"/>
    </source>
</evidence>
<keyword evidence="2" id="KW-1003">Cell membrane</keyword>
<evidence type="ECO:0000256" key="2">
    <source>
        <dbReference type="ARBA" id="ARBA00022475"/>
    </source>
</evidence>